<dbReference type="SUPFAM" id="SSF54909">
    <property type="entry name" value="Dimeric alpha+beta barrel"/>
    <property type="match status" value="1"/>
</dbReference>
<keyword evidence="2" id="KW-1185">Reference proteome</keyword>
<dbReference type="Proteomes" id="UP000184363">
    <property type="component" value="Unassembled WGS sequence"/>
</dbReference>
<dbReference type="OrthoDB" id="3464514at2"/>
<proteinExistence type="predicted"/>
<dbReference type="InterPro" id="IPR011008">
    <property type="entry name" value="Dimeric_a/b-barrel"/>
</dbReference>
<name>A0A1M7AC58_PSETH</name>
<accession>A0A1M7AC58</accession>
<dbReference type="AlphaFoldDB" id="A0A1M7AC58"/>
<evidence type="ECO:0000313" key="2">
    <source>
        <dbReference type="Proteomes" id="UP000184363"/>
    </source>
</evidence>
<organism evidence="1 2">
    <name type="scientific">Pseudonocardia thermophila</name>
    <dbReference type="NCBI Taxonomy" id="1848"/>
    <lineage>
        <taxon>Bacteria</taxon>
        <taxon>Bacillati</taxon>
        <taxon>Actinomycetota</taxon>
        <taxon>Actinomycetes</taxon>
        <taxon>Pseudonocardiales</taxon>
        <taxon>Pseudonocardiaceae</taxon>
        <taxon>Pseudonocardia</taxon>
    </lineage>
</organism>
<dbReference type="STRING" id="1848.SAMN05443637_12723"/>
<reference evidence="1 2" key="1">
    <citation type="submission" date="2016-11" db="EMBL/GenBank/DDBJ databases">
        <authorList>
            <person name="Jaros S."/>
            <person name="Januszkiewicz K."/>
            <person name="Wedrychowicz H."/>
        </authorList>
    </citation>
    <scope>NUCLEOTIDE SEQUENCE [LARGE SCALE GENOMIC DNA]</scope>
    <source>
        <strain evidence="1 2">DSM 43832</strain>
    </source>
</reference>
<protein>
    <submittedName>
        <fullName evidence="1">Uncharacterized protein</fullName>
    </submittedName>
</protein>
<dbReference type="RefSeq" id="WP_073460189.1">
    <property type="nucleotide sequence ID" value="NZ_CALGVN010000010.1"/>
</dbReference>
<dbReference type="EMBL" id="FRAP01000027">
    <property type="protein sequence ID" value="SHL40248.1"/>
    <property type="molecule type" value="Genomic_DNA"/>
</dbReference>
<sequence length="200" mass="22139">MFMQVIQGKVADRAGLEAALERWRDELAPGAIGYLGSTGGFTDDGVFVVLARFESEEAARRNSERPEQAAWWAETERCFDGEVVFMDCPTATTWLAGGSDDAGFVQVMEGRSANRDRMLALMETYAPRVKQARPEIIGGTVGTYGEDGWVEAIYFTSEAEAREHEAMPMPDDMAEAMAREMPADVRYLDLHQPIMISAGR</sequence>
<gene>
    <name evidence="1" type="ORF">SAMN05443637_12723</name>
</gene>
<evidence type="ECO:0000313" key="1">
    <source>
        <dbReference type="EMBL" id="SHL40248.1"/>
    </source>
</evidence>